<keyword evidence="12" id="KW-0902">Two-component regulatory system</keyword>
<evidence type="ECO:0000256" key="13">
    <source>
        <dbReference type="ARBA" id="ARBA00023026"/>
    </source>
</evidence>
<evidence type="ECO:0000313" key="20">
    <source>
        <dbReference type="EMBL" id="ERG68508.1"/>
    </source>
</evidence>
<keyword evidence="6" id="KW-0808">Transferase</keyword>
<dbReference type="InterPro" id="IPR036890">
    <property type="entry name" value="HATPase_C_sf"/>
</dbReference>
<dbReference type="SUPFAM" id="SSF55874">
    <property type="entry name" value="ATPase domain of HSP90 chaperone/DNA topoisomerase II/histidine kinase"/>
    <property type="match status" value="1"/>
</dbReference>
<evidence type="ECO:0000256" key="1">
    <source>
        <dbReference type="ARBA" id="ARBA00000085"/>
    </source>
</evidence>
<evidence type="ECO:0000256" key="7">
    <source>
        <dbReference type="ARBA" id="ARBA00022692"/>
    </source>
</evidence>
<dbReference type="PRINTS" id="PR00344">
    <property type="entry name" value="BCTRLSENSOR"/>
</dbReference>
<feature type="domain" description="HAMP" evidence="19">
    <location>
        <begin position="160"/>
        <end position="212"/>
    </location>
</feature>
<dbReference type="GO" id="GO:0005524">
    <property type="term" value="F:ATP binding"/>
    <property type="evidence" value="ECO:0007669"/>
    <property type="project" value="UniProtKB-KW"/>
</dbReference>
<evidence type="ECO:0000256" key="8">
    <source>
        <dbReference type="ARBA" id="ARBA00022741"/>
    </source>
</evidence>
<keyword evidence="13" id="KW-0843">Virulence</keyword>
<dbReference type="Pfam" id="PF00512">
    <property type="entry name" value="HisKA"/>
    <property type="match status" value="1"/>
</dbReference>
<organism evidence="20 21">
    <name type="scientific">Exiguobacterium chiriqhucha RW-2</name>
    <dbReference type="NCBI Taxonomy" id="1345023"/>
    <lineage>
        <taxon>Bacteria</taxon>
        <taxon>Bacillati</taxon>
        <taxon>Bacillota</taxon>
        <taxon>Bacilli</taxon>
        <taxon>Bacillales</taxon>
        <taxon>Bacillales Family XII. Incertae Sedis</taxon>
        <taxon>Exiguobacterium</taxon>
    </lineage>
</organism>
<comment type="subcellular location">
    <subcellularLocation>
        <location evidence="2">Cell membrane</location>
        <topology evidence="2">Multi-pass membrane protein</topology>
    </subcellularLocation>
</comment>
<keyword evidence="21" id="KW-1185">Reference proteome</keyword>
<feature type="domain" description="Histidine kinase" evidence="18">
    <location>
        <begin position="220"/>
        <end position="433"/>
    </location>
</feature>
<dbReference type="FunFam" id="3.30.565.10:FF:000006">
    <property type="entry name" value="Sensor histidine kinase WalK"/>
    <property type="match status" value="1"/>
</dbReference>
<evidence type="ECO:0000259" key="19">
    <source>
        <dbReference type="PROSITE" id="PS50885"/>
    </source>
</evidence>
<keyword evidence="7 17" id="KW-0812">Transmembrane</keyword>
<dbReference type="Gene3D" id="1.10.287.130">
    <property type="match status" value="1"/>
</dbReference>
<evidence type="ECO:0000256" key="12">
    <source>
        <dbReference type="ARBA" id="ARBA00023012"/>
    </source>
</evidence>
<dbReference type="Pfam" id="PF02518">
    <property type="entry name" value="HATPase_c"/>
    <property type="match status" value="1"/>
</dbReference>
<dbReference type="AlphaFoldDB" id="U1LLQ3"/>
<proteinExistence type="predicted"/>
<keyword evidence="10" id="KW-0067">ATP-binding</keyword>
<dbReference type="Pfam" id="PF00672">
    <property type="entry name" value="HAMP"/>
    <property type="match status" value="1"/>
</dbReference>
<evidence type="ECO:0000256" key="6">
    <source>
        <dbReference type="ARBA" id="ARBA00022679"/>
    </source>
</evidence>
<dbReference type="PATRIC" id="fig|1345023.5.peg.166"/>
<keyword evidence="5" id="KW-0597">Phosphoprotein</keyword>
<comment type="caution">
    <text evidence="20">The sequence shown here is derived from an EMBL/GenBank/DDBJ whole genome shotgun (WGS) entry which is preliminary data.</text>
</comment>
<dbReference type="RefSeq" id="WP_021065324.1">
    <property type="nucleotide sequence ID" value="NZ_ATCL01000008.1"/>
</dbReference>
<accession>U1LLQ3</accession>
<comment type="function">
    <text evidence="15">Member of the two-component regulatory system HssS/HssR involved in intracellular heme homeostasis and tempering of staphylococcal virulence. HssS functions as a heme sensor histidine kinase which is autophosphorylated at a histidine residue and transfers its phosphate group to an aspartate residue of HssR. HssR/HssS activates the expression of hrtAB, an efflux pump, in response to extracellular heme, hemin, hemoglobin or blood.</text>
</comment>
<keyword evidence="11 17" id="KW-1133">Transmembrane helix</keyword>
<dbReference type="InterPro" id="IPR036097">
    <property type="entry name" value="HisK_dim/P_sf"/>
</dbReference>
<dbReference type="GO" id="GO:0005886">
    <property type="term" value="C:plasma membrane"/>
    <property type="evidence" value="ECO:0007669"/>
    <property type="project" value="UniProtKB-SubCell"/>
</dbReference>
<dbReference type="InterPro" id="IPR003661">
    <property type="entry name" value="HisK_dim/P_dom"/>
</dbReference>
<comment type="catalytic activity">
    <reaction evidence="1">
        <text>ATP + protein L-histidine = ADP + protein N-phospho-L-histidine.</text>
        <dbReference type="EC" id="2.7.13.3"/>
    </reaction>
</comment>
<sequence length="435" mass="49022">MKRFLSSIYGRFLIIFFGLLLIPILLTLTLFLTFQFNSLTTQVETMLVERADSMRTASERYELGADEVVELFSEQTLVMATNRYDATEWSVSERARLERGDVLTVRDERLPAVVLLIDETIVTLTPNAEDNPISIFRNLSLQTLLLTALVSSGFVLLAVRLMTRRIDRVTEAASRVASGDLTVRVQDGGNDEIGKLASQFNQMTETLATNESKNEELTSIMAHEFKTPVASILGYATMLKRGDVSTEKRIDYATMIEQEGKRLSRLSRDLLRLAKLDHTVVGLDLTRFSLTEQIRESILSFERESTKKQLNWIVELDEIDMVGDAGLLQQVWMNLLQNAMTHAYEDGMLRVHLTQTSEAIVCEIRDEGEGMTPDQVSRMYERFYQADSSRHQGGSGLGMAIVQKIVTLHGGKIQVNSEVQVGTTVTVTLPLRRDR</sequence>
<dbReference type="GO" id="GO:0000155">
    <property type="term" value="F:phosphorelay sensor kinase activity"/>
    <property type="evidence" value="ECO:0007669"/>
    <property type="project" value="InterPro"/>
</dbReference>
<evidence type="ECO:0000256" key="10">
    <source>
        <dbReference type="ARBA" id="ARBA00022840"/>
    </source>
</evidence>
<dbReference type="eggNOG" id="COG2205">
    <property type="taxonomic scope" value="Bacteria"/>
</dbReference>
<dbReference type="InterPro" id="IPR003594">
    <property type="entry name" value="HATPase_dom"/>
</dbReference>
<dbReference type="PANTHER" id="PTHR45528">
    <property type="entry name" value="SENSOR HISTIDINE KINASE CPXA"/>
    <property type="match status" value="1"/>
</dbReference>
<name>U1LLQ3_9BACL</name>
<dbReference type="SMART" id="SM00387">
    <property type="entry name" value="HATPase_c"/>
    <property type="match status" value="1"/>
</dbReference>
<evidence type="ECO:0000256" key="14">
    <source>
        <dbReference type="ARBA" id="ARBA00023136"/>
    </source>
</evidence>
<keyword evidence="9" id="KW-0418">Kinase</keyword>
<dbReference type="PROSITE" id="PS50109">
    <property type="entry name" value="HIS_KIN"/>
    <property type="match status" value="1"/>
</dbReference>
<reference evidence="20 21" key="1">
    <citation type="journal article" date="2013" name="Genome Announc.">
        <title>Draft Genome Sequence of Exiguobacterium pavilionensis Strain RW-2, with Wide Thermal, Salinity, and pH Tolerance, Isolated from Modern Freshwater Microbialites.</title>
        <authorList>
            <person name="White R.A.III."/>
            <person name="Grassa C.J."/>
            <person name="Suttle C.A."/>
        </authorList>
    </citation>
    <scope>NUCLEOTIDE SEQUENCE [LARGE SCALE GENOMIC DNA]</scope>
    <source>
        <strain evidence="20 21">RW-2</strain>
    </source>
</reference>
<dbReference type="EC" id="2.7.13.3" evidence="3"/>
<dbReference type="Gene3D" id="3.30.565.10">
    <property type="entry name" value="Histidine kinase-like ATPase, C-terminal domain"/>
    <property type="match status" value="1"/>
</dbReference>
<dbReference type="SUPFAM" id="SSF47384">
    <property type="entry name" value="Homodimeric domain of signal transducing histidine kinase"/>
    <property type="match status" value="1"/>
</dbReference>
<evidence type="ECO:0000256" key="16">
    <source>
        <dbReference type="ARBA" id="ARBA00040841"/>
    </source>
</evidence>
<evidence type="ECO:0000256" key="11">
    <source>
        <dbReference type="ARBA" id="ARBA00022989"/>
    </source>
</evidence>
<evidence type="ECO:0000256" key="2">
    <source>
        <dbReference type="ARBA" id="ARBA00004651"/>
    </source>
</evidence>
<evidence type="ECO:0000256" key="15">
    <source>
        <dbReference type="ARBA" id="ARBA00037219"/>
    </source>
</evidence>
<keyword evidence="14 17" id="KW-0472">Membrane</keyword>
<dbReference type="OrthoDB" id="9813151at2"/>
<dbReference type="CDD" id="cd00075">
    <property type="entry name" value="HATPase"/>
    <property type="match status" value="1"/>
</dbReference>
<dbReference type="InterPro" id="IPR050398">
    <property type="entry name" value="HssS/ArlS-like"/>
</dbReference>
<dbReference type="InterPro" id="IPR004358">
    <property type="entry name" value="Sig_transdc_His_kin-like_C"/>
</dbReference>
<dbReference type="Proteomes" id="UP000016464">
    <property type="component" value="Unassembled WGS sequence"/>
</dbReference>
<dbReference type="SMART" id="SM00304">
    <property type="entry name" value="HAMP"/>
    <property type="match status" value="1"/>
</dbReference>
<dbReference type="InterPro" id="IPR005467">
    <property type="entry name" value="His_kinase_dom"/>
</dbReference>
<evidence type="ECO:0000313" key="21">
    <source>
        <dbReference type="Proteomes" id="UP000016464"/>
    </source>
</evidence>
<gene>
    <name evidence="20" type="ORF">M467_14620</name>
</gene>
<evidence type="ECO:0000256" key="3">
    <source>
        <dbReference type="ARBA" id="ARBA00012438"/>
    </source>
</evidence>
<dbReference type="PANTHER" id="PTHR45528:SF11">
    <property type="entry name" value="HISTIDINE KINASE"/>
    <property type="match status" value="1"/>
</dbReference>
<dbReference type="CDD" id="cd00082">
    <property type="entry name" value="HisKA"/>
    <property type="match status" value="1"/>
</dbReference>
<feature type="transmembrane region" description="Helical" evidence="17">
    <location>
        <begin position="139"/>
        <end position="159"/>
    </location>
</feature>
<evidence type="ECO:0000256" key="9">
    <source>
        <dbReference type="ARBA" id="ARBA00022777"/>
    </source>
</evidence>
<evidence type="ECO:0000256" key="4">
    <source>
        <dbReference type="ARBA" id="ARBA00022475"/>
    </source>
</evidence>
<dbReference type="SUPFAM" id="SSF158472">
    <property type="entry name" value="HAMP domain-like"/>
    <property type="match status" value="1"/>
</dbReference>
<dbReference type="SMART" id="SM00388">
    <property type="entry name" value="HisKA"/>
    <property type="match status" value="1"/>
</dbReference>
<protein>
    <recommendedName>
        <fullName evidence="16">Heme sensor protein HssS</fullName>
        <ecNumber evidence="3">2.7.13.3</ecNumber>
    </recommendedName>
</protein>
<feature type="transmembrane region" description="Helical" evidence="17">
    <location>
        <begin position="12"/>
        <end position="36"/>
    </location>
</feature>
<dbReference type="InterPro" id="IPR003660">
    <property type="entry name" value="HAMP_dom"/>
</dbReference>
<evidence type="ECO:0000256" key="5">
    <source>
        <dbReference type="ARBA" id="ARBA00022553"/>
    </source>
</evidence>
<evidence type="ECO:0000256" key="17">
    <source>
        <dbReference type="SAM" id="Phobius"/>
    </source>
</evidence>
<dbReference type="EMBL" id="ATCL01000008">
    <property type="protein sequence ID" value="ERG68508.1"/>
    <property type="molecule type" value="Genomic_DNA"/>
</dbReference>
<keyword evidence="4" id="KW-1003">Cell membrane</keyword>
<evidence type="ECO:0000259" key="18">
    <source>
        <dbReference type="PROSITE" id="PS50109"/>
    </source>
</evidence>
<dbReference type="PROSITE" id="PS50885">
    <property type="entry name" value="HAMP"/>
    <property type="match status" value="1"/>
</dbReference>
<keyword evidence="8" id="KW-0547">Nucleotide-binding</keyword>
<dbReference type="CDD" id="cd06225">
    <property type="entry name" value="HAMP"/>
    <property type="match status" value="1"/>
</dbReference>
<dbReference type="Gene3D" id="6.10.340.10">
    <property type="match status" value="1"/>
</dbReference>